<protein>
    <recommendedName>
        <fullName evidence="4">Gfo/Idh/MocA-like oxidoreductase N-terminal domain-containing protein</fullName>
    </recommendedName>
</protein>
<dbReference type="Gene3D" id="3.30.360.10">
    <property type="entry name" value="Dihydrodipicolinate Reductase, domain 2"/>
    <property type="match status" value="1"/>
</dbReference>
<feature type="non-terminal residue" evidence="3">
    <location>
        <position position="1"/>
    </location>
</feature>
<dbReference type="PANTHER" id="PTHR43818">
    <property type="entry name" value="BCDNA.GH03377"/>
    <property type="match status" value="1"/>
</dbReference>
<dbReference type="InterPro" id="IPR000683">
    <property type="entry name" value="Gfo/Idh/MocA-like_OxRdtase_N"/>
</dbReference>
<evidence type="ECO:0000259" key="2">
    <source>
        <dbReference type="Pfam" id="PF19051"/>
    </source>
</evidence>
<dbReference type="InterPro" id="IPR050463">
    <property type="entry name" value="Gfo/Idh/MocA_oxidrdct_glycsds"/>
</dbReference>
<proteinExistence type="predicted"/>
<dbReference type="Gene3D" id="3.40.50.720">
    <property type="entry name" value="NAD(P)-binding Rossmann-like Domain"/>
    <property type="match status" value="1"/>
</dbReference>
<dbReference type="PANTHER" id="PTHR43818:SF5">
    <property type="entry name" value="OXIDOREDUCTASE FAMILY PROTEIN"/>
    <property type="match status" value="1"/>
</dbReference>
<dbReference type="AlphaFoldDB" id="X0YM67"/>
<dbReference type="SUPFAM" id="SSF51735">
    <property type="entry name" value="NAD(P)-binding Rossmann-fold domains"/>
    <property type="match status" value="1"/>
</dbReference>
<dbReference type="GO" id="GO:0000166">
    <property type="term" value="F:nucleotide binding"/>
    <property type="evidence" value="ECO:0007669"/>
    <property type="project" value="InterPro"/>
</dbReference>
<organism evidence="3">
    <name type="scientific">marine sediment metagenome</name>
    <dbReference type="NCBI Taxonomy" id="412755"/>
    <lineage>
        <taxon>unclassified sequences</taxon>
        <taxon>metagenomes</taxon>
        <taxon>ecological metagenomes</taxon>
    </lineage>
</organism>
<sequence>RELLDDKSIDAVGIATTNHSHALITVWACQAGKDVYVEKPCSHNVFEGRKCVDAARKYKRIVQHGTQSRASNGWAHQIAAVQSGKYGKLLVSKGYCCKPRWSIGFKPIKTPPKDLDFNIWLGPAPLQPYHENLVHYNWHWFWDFGSGDMGNQGVHQMDIARWAIKDATLPKSVISMGGRWVDGPNYFKDQAQTPNQELSIYDYDGTLLVFETRGLVGKFDDFPRKVANEFYLEEGAIIEGKFYPKGSDKGESLVDVEYPKRSEGNFENFISCVRSRRRKDL</sequence>
<feature type="domain" description="Gfo/Idh/MocA-like oxidoreductase N-terminal" evidence="1">
    <location>
        <begin position="2"/>
        <end position="65"/>
    </location>
</feature>
<dbReference type="EMBL" id="BART01004804">
    <property type="protein sequence ID" value="GAG57170.1"/>
    <property type="molecule type" value="Genomic_DNA"/>
</dbReference>
<dbReference type="Pfam" id="PF01408">
    <property type="entry name" value="GFO_IDH_MocA"/>
    <property type="match status" value="1"/>
</dbReference>
<feature type="domain" description="Gfo/Idh/MocA-like oxidoreductase bacterial type C-terminal" evidence="2">
    <location>
        <begin position="107"/>
        <end position="193"/>
    </location>
</feature>
<dbReference type="Pfam" id="PF19051">
    <property type="entry name" value="GFO_IDH_MocA_C2"/>
    <property type="match status" value="1"/>
</dbReference>
<evidence type="ECO:0008006" key="4">
    <source>
        <dbReference type="Google" id="ProtNLM"/>
    </source>
</evidence>
<reference evidence="3" key="1">
    <citation type="journal article" date="2014" name="Front. Microbiol.">
        <title>High frequency of phylogenetically diverse reductive dehalogenase-homologous genes in deep subseafloor sedimentary metagenomes.</title>
        <authorList>
            <person name="Kawai M."/>
            <person name="Futagami T."/>
            <person name="Toyoda A."/>
            <person name="Takaki Y."/>
            <person name="Nishi S."/>
            <person name="Hori S."/>
            <person name="Arai W."/>
            <person name="Tsubouchi T."/>
            <person name="Morono Y."/>
            <person name="Uchiyama I."/>
            <person name="Ito T."/>
            <person name="Fujiyama A."/>
            <person name="Inagaki F."/>
            <person name="Takami H."/>
        </authorList>
    </citation>
    <scope>NUCLEOTIDE SEQUENCE</scope>
    <source>
        <strain evidence="3">Expedition CK06-06</strain>
    </source>
</reference>
<evidence type="ECO:0000259" key="1">
    <source>
        <dbReference type="Pfam" id="PF01408"/>
    </source>
</evidence>
<gene>
    <name evidence="3" type="ORF">S01H4_11711</name>
</gene>
<name>X0YM67_9ZZZZ</name>
<evidence type="ECO:0000313" key="3">
    <source>
        <dbReference type="EMBL" id="GAG57170.1"/>
    </source>
</evidence>
<accession>X0YM67</accession>
<feature type="non-terminal residue" evidence="3">
    <location>
        <position position="281"/>
    </location>
</feature>
<comment type="caution">
    <text evidence="3">The sequence shown here is derived from an EMBL/GenBank/DDBJ whole genome shotgun (WGS) entry which is preliminary data.</text>
</comment>
<dbReference type="InterPro" id="IPR036291">
    <property type="entry name" value="NAD(P)-bd_dom_sf"/>
</dbReference>
<dbReference type="SUPFAM" id="SSF55347">
    <property type="entry name" value="Glyceraldehyde-3-phosphate dehydrogenase-like, C-terminal domain"/>
    <property type="match status" value="1"/>
</dbReference>
<dbReference type="InterPro" id="IPR043906">
    <property type="entry name" value="Gfo/Idh/MocA_OxRdtase_bact_C"/>
</dbReference>